<keyword evidence="2" id="KW-1185">Reference proteome</keyword>
<dbReference type="AlphaFoldDB" id="A0A8J3FE15"/>
<proteinExistence type="predicted"/>
<protein>
    <submittedName>
        <fullName evidence="1">Uncharacterized protein</fullName>
    </submittedName>
</protein>
<name>A0A8J3FE15_9FLAO</name>
<sequence length="84" mass="9542">MEYVNDSRCPSNGNCIWEGNASANFVLNSKTENKSFTLNTQKNFQRDTILNGLKIELVSVSPYPLLNSTTNQNDYSVKINIYME</sequence>
<comment type="caution">
    <text evidence="1">The sequence shown here is derived from an EMBL/GenBank/DDBJ whole genome shotgun (WGS) entry which is preliminary data.</text>
</comment>
<evidence type="ECO:0000313" key="1">
    <source>
        <dbReference type="EMBL" id="GGK12307.1"/>
    </source>
</evidence>
<dbReference type="Proteomes" id="UP000612329">
    <property type="component" value="Unassembled WGS sequence"/>
</dbReference>
<accession>A0A8J3FE15</accession>
<reference evidence="1" key="1">
    <citation type="journal article" date="2014" name="Int. J. Syst. Evol. Microbiol.">
        <title>Complete genome sequence of Corynebacterium casei LMG S-19264T (=DSM 44701T), isolated from a smear-ripened cheese.</title>
        <authorList>
            <consortium name="US DOE Joint Genome Institute (JGI-PGF)"/>
            <person name="Walter F."/>
            <person name="Albersmeier A."/>
            <person name="Kalinowski J."/>
            <person name="Ruckert C."/>
        </authorList>
    </citation>
    <scope>NUCLEOTIDE SEQUENCE</scope>
    <source>
        <strain evidence="1">JCM 12862</strain>
    </source>
</reference>
<evidence type="ECO:0000313" key="2">
    <source>
        <dbReference type="Proteomes" id="UP000612329"/>
    </source>
</evidence>
<gene>
    <name evidence="1" type="ORF">GCM10007962_03330</name>
</gene>
<dbReference type="EMBL" id="BMNR01000001">
    <property type="protein sequence ID" value="GGK12307.1"/>
    <property type="molecule type" value="Genomic_DNA"/>
</dbReference>
<reference evidence="1" key="2">
    <citation type="submission" date="2020-09" db="EMBL/GenBank/DDBJ databases">
        <authorList>
            <person name="Sun Q."/>
            <person name="Ohkuma M."/>
        </authorList>
    </citation>
    <scope>NUCLEOTIDE SEQUENCE</scope>
    <source>
        <strain evidence="1">JCM 12862</strain>
    </source>
</reference>
<organism evidence="1 2">
    <name type="scientific">Yeosuana aromativorans</name>
    <dbReference type="NCBI Taxonomy" id="288019"/>
    <lineage>
        <taxon>Bacteria</taxon>
        <taxon>Pseudomonadati</taxon>
        <taxon>Bacteroidota</taxon>
        <taxon>Flavobacteriia</taxon>
        <taxon>Flavobacteriales</taxon>
        <taxon>Flavobacteriaceae</taxon>
        <taxon>Yeosuana</taxon>
    </lineage>
</organism>